<dbReference type="GO" id="GO:0001726">
    <property type="term" value="C:ruffle"/>
    <property type="evidence" value="ECO:0007669"/>
    <property type="project" value="UniProtKB-SubCell"/>
</dbReference>
<keyword evidence="6" id="KW-1003">Cell membrane</keyword>
<feature type="region of interest" description="Disordered" evidence="17">
    <location>
        <begin position="703"/>
        <end position="732"/>
    </location>
</feature>
<dbReference type="PROSITE" id="PS50004">
    <property type="entry name" value="C2"/>
    <property type="match status" value="1"/>
</dbReference>
<evidence type="ECO:0000256" key="9">
    <source>
        <dbReference type="ARBA" id="ARBA00022837"/>
    </source>
</evidence>
<evidence type="ECO:0000313" key="20">
    <source>
        <dbReference type="Ensembl" id="ENSCAFP00040038897.1"/>
    </source>
</evidence>
<evidence type="ECO:0000256" key="5">
    <source>
        <dbReference type="ARBA" id="ARBA00022448"/>
    </source>
</evidence>
<reference evidence="20" key="3">
    <citation type="submission" date="2025-05" db="UniProtKB">
        <authorList>
            <consortium name="Ensembl"/>
        </authorList>
    </citation>
    <scope>IDENTIFICATION</scope>
</reference>
<evidence type="ECO:0000256" key="8">
    <source>
        <dbReference type="ARBA" id="ARBA00022723"/>
    </source>
</evidence>
<evidence type="ECO:0000256" key="7">
    <source>
        <dbReference type="ARBA" id="ARBA00022490"/>
    </source>
</evidence>
<comment type="function">
    <text evidence="15">Required for insulin-stimulated glucose transport and glucose transporter SLC2A4/GLUT4 translocation from intracellular glucose storage vesicle (GSV) to the plasma membrane (PM) in adipocytes. Binds phospholipid membranes in a calcium-dependent manner and is necessary for the optimal membrane fusion between SLC2A4/GLUT4 GSV and the PM.</text>
</comment>
<dbReference type="CDD" id="cd08688">
    <property type="entry name" value="C2_KIAA0528-like"/>
    <property type="match status" value="1"/>
</dbReference>
<gene>
    <name evidence="20" type="primary">C2CD5</name>
</gene>
<keyword evidence="9" id="KW-0106">Calcium</keyword>
<organism evidence="20 21">
    <name type="scientific">Canis lupus familiaris</name>
    <name type="common">Dog</name>
    <name type="synonym">Canis familiaris</name>
    <dbReference type="NCBI Taxonomy" id="9615"/>
    <lineage>
        <taxon>Eukaryota</taxon>
        <taxon>Metazoa</taxon>
        <taxon>Chordata</taxon>
        <taxon>Craniata</taxon>
        <taxon>Vertebrata</taxon>
        <taxon>Euteleostomi</taxon>
        <taxon>Mammalia</taxon>
        <taxon>Eutheria</taxon>
        <taxon>Laurasiatheria</taxon>
        <taxon>Carnivora</taxon>
        <taxon>Caniformia</taxon>
        <taxon>Canidae</taxon>
        <taxon>Canis</taxon>
    </lineage>
</organism>
<feature type="region of interest" description="Disordered" evidence="17">
    <location>
        <begin position="265"/>
        <end position="315"/>
    </location>
</feature>
<evidence type="ECO:0000256" key="13">
    <source>
        <dbReference type="ARBA" id="ARBA00023273"/>
    </source>
</evidence>
<evidence type="ECO:0000256" key="6">
    <source>
        <dbReference type="ARBA" id="ARBA00022475"/>
    </source>
</evidence>
<dbReference type="InterPro" id="IPR037785">
    <property type="entry name" value="C2_C2CD5"/>
</dbReference>
<keyword evidence="5" id="KW-0813">Transport</keyword>
<dbReference type="InterPro" id="IPR035892">
    <property type="entry name" value="C2_domain_sf"/>
</dbReference>
<accession>A0A8C0TNJ7</accession>
<dbReference type="InterPro" id="IPR038983">
    <property type="entry name" value="C2CD5"/>
</dbReference>
<keyword evidence="7" id="KW-0963">Cytoplasm</keyword>
<evidence type="ECO:0000256" key="17">
    <source>
        <dbReference type="SAM" id="MobiDB-lite"/>
    </source>
</evidence>
<evidence type="ECO:0000256" key="3">
    <source>
        <dbReference type="ARBA" id="ARBA00004466"/>
    </source>
</evidence>
<dbReference type="GO" id="GO:0005938">
    <property type="term" value="C:cell cortex"/>
    <property type="evidence" value="ECO:0007669"/>
    <property type="project" value="UniProtKB-SubCell"/>
</dbReference>
<evidence type="ECO:0000256" key="14">
    <source>
        <dbReference type="ARBA" id="ARBA00023329"/>
    </source>
</evidence>
<evidence type="ECO:0000256" key="12">
    <source>
        <dbReference type="ARBA" id="ARBA00023136"/>
    </source>
</evidence>
<feature type="compositionally biased region" description="Polar residues" evidence="17">
    <location>
        <begin position="274"/>
        <end position="289"/>
    </location>
</feature>
<feature type="domain" description="C2" evidence="18">
    <location>
        <begin position="1"/>
        <end position="109"/>
    </location>
</feature>
<dbReference type="GO" id="GO:0008286">
    <property type="term" value="P:insulin receptor signaling pathway"/>
    <property type="evidence" value="ECO:0007669"/>
    <property type="project" value="UniProtKB-ARBA"/>
</dbReference>
<dbReference type="GO" id="GO:0005509">
    <property type="term" value="F:calcium ion binding"/>
    <property type="evidence" value="ECO:0007669"/>
    <property type="project" value="UniProtKB-ARBA"/>
</dbReference>
<dbReference type="GO" id="GO:0031340">
    <property type="term" value="P:positive regulation of vesicle fusion"/>
    <property type="evidence" value="ECO:0007669"/>
    <property type="project" value="UniProtKB-ARBA"/>
</dbReference>
<evidence type="ECO:0000256" key="15">
    <source>
        <dbReference type="ARBA" id="ARBA00054259"/>
    </source>
</evidence>
<keyword evidence="14" id="KW-0968">Cytoplasmic vesicle</keyword>
<dbReference type="Pfam" id="PF23028">
    <property type="entry name" value="YbjQ_3"/>
    <property type="match status" value="1"/>
</dbReference>
<evidence type="ECO:0000256" key="4">
    <source>
        <dbReference type="ARBA" id="ARBA00004544"/>
    </source>
</evidence>
<dbReference type="GO" id="GO:0030659">
    <property type="term" value="C:cytoplasmic vesicle membrane"/>
    <property type="evidence" value="ECO:0007669"/>
    <property type="project" value="UniProtKB-SubCell"/>
</dbReference>
<dbReference type="Ensembl" id="ENSCAFT00030039010.1">
    <property type="protein sequence ID" value="ENSCAFP00030034022.1"/>
    <property type="gene ID" value="ENSCAFG00030020833.1"/>
</dbReference>
<dbReference type="InterPro" id="IPR056431">
    <property type="entry name" value="C2CD5_YbjQ-rel_dom"/>
</dbReference>
<sequence length="1098" mass="120930">MPGKLKVKIVAGRHLPVMDRASDLTDAFVEVKFGNTTFKTDVYLKSLNPQWNSEWFKFEVDDEDLQDEPLQITVLDHDTYSANDAIGKVYIDIDPLLYSEAATVISGWFPIYDTIHGIRGEINVVVKVDLFNDLNRFRQSSCGVKFFCTTSIPKCYRAVIIHGFVEELVVNEDPEYQWIDRIRTPRASNEARQRLISLMSGELQRKIGLKVLEMRGNAVVGYLQCFDLEGESGLVVRAIGTACTLDKLSSPAAFLPACNSPSKEMKEIPFNEDPNPNTHSSGPSTPLKNQTYSFSPSKSYSRQSSSSDTDLSLTPKTAPYLQGPRIYLCPSSPSLSCGSLHLKKSCLLLSESSLPPHPSSPVSPVLRKSVSFSEELFLAASGMGSGSAGKEGGPFKALLRQQTQSALEQREFPFFTLTAFPPGFLVHVGGVVSARSVKLLDRIHNPDEPETRDAWWAEIRQEIKSHAKALGCHAVVGYSESTSICEEVCILSASGTAAVLNPRFLQDGTVEGCLEQRLEENLPAGCGFCHIPYDELNMPFPAHLTYCYNCRKQKVPDVLFTTIDLPIDATVIGKGCLIQARLCRLKKKAQAEANATAISNLLPFMEYEVHTQLMNKLKLKGMNALFGLRIQITVGENMLMGLASATGVYLAALPTPGGIQIAGKTPNDGSYEQHISHMQKKINDTIAKNKELYEINPPEVSEEIIGSPIPEPRQRSRLLRSQSESSDEVTELDLSHGKKDAFVLEIDDTDAMEDVHSLLTDVPPPSGFYSCNTEIMPGINNWTSEIQMFTSVRVIRLSSLNLTNQALNKNFNDLCENLLKSLYFKLRSMIPCCLCHVNFTVSLPEDELIQVTVTAVAITFDKNQALQTTKTHVEKSLQRASTDNEELLQFPLELCSDSLPSHPFPPAKATSVDYSSFADRCSSWIELIKLKAQTIRRGSIKTTVTVEKASPMGEGNFRNRSAPPCANSTVGVVKMTPLSFIPGAKITKYLGIINMFFIRETTSLREEGGVSGFLHAFIAEVFAMVRAHVAALGGNAVVSYIMKQCVFMENPNKNQAQCLINVSGDAVVFVRESELEVVSTQQPTANCQPSCTGGEVTT</sequence>
<evidence type="ECO:0000256" key="2">
    <source>
        <dbReference type="ARBA" id="ARBA00004236"/>
    </source>
</evidence>
<dbReference type="InterPro" id="IPR056430">
    <property type="entry name" value="C2CD5_YbjQ-like_dom"/>
</dbReference>
<dbReference type="SMART" id="SM00239">
    <property type="entry name" value="C2"/>
    <property type="match status" value="1"/>
</dbReference>
<keyword evidence="12" id="KW-0472">Membrane</keyword>
<name>A0A8C0TNJ7_CANLF</name>
<keyword evidence="13" id="KW-0966">Cell projection</keyword>
<dbReference type="Gene3D" id="2.60.40.150">
    <property type="entry name" value="C2 domain"/>
    <property type="match status" value="1"/>
</dbReference>
<proteinExistence type="predicted"/>
<dbReference type="InterPro" id="IPR000008">
    <property type="entry name" value="C2_dom"/>
</dbReference>
<dbReference type="GO" id="GO:0005544">
    <property type="term" value="F:calcium-dependent phospholipid binding"/>
    <property type="evidence" value="ECO:0007669"/>
    <property type="project" value="InterPro"/>
</dbReference>
<dbReference type="AlphaFoldDB" id="A0A8C0TNJ7"/>
<keyword evidence="11" id="KW-0446">Lipid-binding</keyword>
<reference evidence="20" key="1">
    <citation type="submission" date="2018-10" db="EMBL/GenBank/DDBJ databases">
        <title>De novo assembly of a Great Dane genome.</title>
        <authorList>
            <person name="Kidd J.M."/>
            <person name="Pendleton A.L."/>
            <person name="Shen F."/>
            <person name="Emery S."/>
        </authorList>
    </citation>
    <scope>NUCLEOTIDE SEQUENCE [LARGE SCALE GENOMIC DNA]</scope>
    <source>
        <strain evidence="20">Great Dane</strain>
    </source>
</reference>
<dbReference type="OrthoDB" id="419768at2759"/>
<evidence type="ECO:0000256" key="16">
    <source>
        <dbReference type="ARBA" id="ARBA00068078"/>
    </source>
</evidence>
<dbReference type="Pfam" id="PF23025">
    <property type="entry name" value="YbjQ_2"/>
    <property type="match status" value="3"/>
</dbReference>
<dbReference type="GO" id="GO:0005886">
    <property type="term" value="C:plasma membrane"/>
    <property type="evidence" value="ECO:0007669"/>
    <property type="project" value="UniProtKB-SubCell"/>
</dbReference>
<dbReference type="Pfam" id="PF23128">
    <property type="entry name" value="YbjQ_4"/>
    <property type="match status" value="1"/>
</dbReference>
<comment type="subcellular location">
    <subcellularLocation>
        <location evidence="2">Cell membrane</location>
    </subcellularLocation>
    <subcellularLocation>
        <location evidence="3">Cell projection</location>
        <location evidence="3">Ruffle</location>
    </subcellularLocation>
    <subcellularLocation>
        <location evidence="4">Cytoplasm</location>
        <location evidence="4">Cell cortex</location>
    </subcellularLocation>
    <subcellularLocation>
        <location evidence="1">Cytoplasmic vesicle membrane</location>
    </subcellularLocation>
</comment>
<evidence type="ECO:0000256" key="10">
    <source>
        <dbReference type="ARBA" id="ARBA00022927"/>
    </source>
</evidence>
<dbReference type="Pfam" id="PF00168">
    <property type="entry name" value="C2"/>
    <property type="match status" value="1"/>
</dbReference>
<dbReference type="PANTHER" id="PTHR37412:SF2">
    <property type="entry name" value="C2 DOMAIN-CONTAINING PROTEIN 5"/>
    <property type="match status" value="1"/>
</dbReference>
<reference evidence="19" key="2">
    <citation type="submission" date="2019-03" db="EMBL/GenBank/DDBJ databases">
        <authorList>
            <person name="Warren W.C."/>
            <person name="Johnson G.S."/>
        </authorList>
    </citation>
    <scope>NUCLEOTIDE SEQUENCE [LARGE SCALE GENOMIC DNA]</scope>
    <source>
        <strain evidence="19">Basenji</strain>
    </source>
</reference>
<evidence type="ECO:0000259" key="18">
    <source>
        <dbReference type="PROSITE" id="PS50004"/>
    </source>
</evidence>
<protein>
    <recommendedName>
        <fullName evidence="16">C2 domain-containing protein 5</fullName>
    </recommendedName>
</protein>
<evidence type="ECO:0000256" key="11">
    <source>
        <dbReference type="ARBA" id="ARBA00023121"/>
    </source>
</evidence>
<evidence type="ECO:0000313" key="19">
    <source>
        <dbReference type="Ensembl" id="ENSCAFP00030034022.1"/>
    </source>
</evidence>
<dbReference type="GO" id="GO:0015031">
    <property type="term" value="P:protein transport"/>
    <property type="evidence" value="ECO:0007669"/>
    <property type="project" value="UniProtKB-KW"/>
</dbReference>
<dbReference type="Ensembl" id="ENSCAFT00040044541.1">
    <property type="protein sequence ID" value="ENSCAFP00040038897.1"/>
    <property type="gene ID" value="ENSCAFG00040023700.1"/>
</dbReference>
<keyword evidence="8" id="KW-0479">Metal-binding</keyword>
<dbReference type="InterPro" id="IPR057815">
    <property type="entry name" value="C2CD5_C"/>
</dbReference>
<dbReference type="SUPFAM" id="SSF49562">
    <property type="entry name" value="C2 domain (Calcium/lipid-binding domain, CaLB)"/>
    <property type="match status" value="1"/>
</dbReference>
<keyword evidence="10" id="KW-0653">Protein transport</keyword>
<evidence type="ECO:0000313" key="21">
    <source>
        <dbReference type="Proteomes" id="UP000694542"/>
    </source>
</evidence>
<dbReference type="Proteomes" id="UP000694542">
    <property type="component" value="Chromosome 27"/>
</dbReference>
<dbReference type="FunFam" id="2.60.40.150:FF:000020">
    <property type="entry name" value="C2 calcium dependent domain containing 5"/>
    <property type="match status" value="1"/>
</dbReference>
<dbReference type="PANTHER" id="PTHR37412">
    <property type="entry name" value="C2 DOMAIN-CONTAINING PROTEIN 5"/>
    <property type="match status" value="1"/>
</dbReference>
<evidence type="ECO:0000256" key="1">
    <source>
        <dbReference type="ARBA" id="ARBA00004156"/>
    </source>
</evidence>
<feature type="compositionally biased region" description="Low complexity" evidence="17">
    <location>
        <begin position="290"/>
        <end position="315"/>
    </location>
</feature>
<dbReference type="Proteomes" id="UP000694429">
    <property type="component" value="Chromosome 27"/>
</dbReference>